<dbReference type="EMBL" id="CAJOBH010051349">
    <property type="protein sequence ID" value="CAF4380639.1"/>
    <property type="molecule type" value="Genomic_DNA"/>
</dbReference>
<gene>
    <name evidence="13" type="ORF">BYL167_LOCUS30718</name>
    <name evidence="11" type="ORF">GIL414_LOCUS13924</name>
    <name evidence="12" type="ORF">SMN809_LOCUS22436</name>
    <name evidence="10" type="ORF">UXM345_LOCUS100</name>
</gene>
<keyword evidence="4 6" id="KW-1015">Disulfide bond</keyword>
<dbReference type="Proteomes" id="UP000676336">
    <property type="component" value="Unassembled WGS sequence"/>
</dbReference>
<evidence type="ECO:0000256" key="1">
    <source>
        <dbReference type="ARBA" id="ARBA00022536"/>
    </source>
</evidence>
<protein>
    <submittedName>
        <fullName evidence="10">Uncharacterized protein</fullName>
    </submittedName>
</protein>
<dbReference type="InterPro" id="IPR000742">
    <property type="entry name" value="EGF"/>
</dbReference>
<feature type="signal peptide" evidence="7">
    <location>
        <begin position="1"/>
        <end position="18"/>
    </location>
</feature>
<dbReference type="EMBL" id="CAJOBF010000003">
    <property type="protein sequence ID" value="CAF3719450.1"/>
    <property type="molecule type" value="Genomic_DNA"/>
</dbReference>
<dbReference type="GO" id="GO:0008061">
    <property type="term" value="F:chitin binding"/>
    <property type="evidence" value="ECO:0007669"/>
    <property type="project" value="InterPro"/>
</dbReference>
<dbReference type="PROSITE" id="PS50026">
    <property type="entry name" value="EGF_3"/>
    <property type="match status" value="1"/>
</dbReference>
<evidence type="ECO:0000256" key="4">
    <source>
        <dbReference type="ARBA" id="ARBA00023157"/>
    </source>
</evidence>
<dbReference type="SUPFAM" id="SSF57625">
    <property type="entry name" value="Invertebrate chitin-binding proteins"/>
    <property type="match status" value="1"/>
</dbReference>
<evidence type="ECO:0000313" key="11">
    <source>
        <dbReference type="EMBL" id="CAF4041332.1"/>
    </source>
</evidence>
<evidence type="ECO:0000256" key="7">
    <source>
        <dbReference type="SAM" id="SignalP"/>
    </source>
</evidence>
<name>A0A818W2V9_9BILA</name>
<dbReference type="InterPro" id="IPR036508">
    <property type="entry name" value="Chitin-bd_dom_sf"/>
</dbReference>
<dbReference type="Proteomes" id="UP000681720">
    <property type="component" value="Unassembled WGS sequence"/>
</dbReference>
<dbReference type="FunFam" id="2.10.25.10:FF:000255">
    <property type="entry name" value="Sushi, nidogen and EGF-like domains 1"/>
    <property type="match status" value="1"/>
</dbReference>
<keyword evidence="5" id="KW-0325">Glycoprotein</keyword>
<evidence type="ECO:0000313" key="12">
    <source>
        <dbReference type="EMBL" id="CAF4213862.1"/>
    </source>
</evidence>
<evidence type="ECO:0000256" key="2">
    <source>
        <dbReference type="ARBA" id="ARBA00022729"/>
    </source>
</evidence>
<dbReference type="Proteomes" id="UP000663842">
    <property type="component" value="Unassembled WGS sequence"/>
</dbReference>
<reference evidence="10" key="1">
    <citation type="submission" date="2021-02" db="EMBL/GenBank/DDBJ databases">
        <authorList>
            <person name="Nowell W R."/>
        </authorList>
    </citation>
    <scope>NUCLEOTIDE SEQUENCE</scope>
</reference>
<dbReference type="PROSITE" id="PS50940">
    <property type="entry name" value="CHIT_BIND_II"/>
    <property type="match status" value="1"/>
</dbReference>
<accession>A0A818W2V9</accession>
<dbReference type="SUPFAM" id="SSF57196">
    <property type="entry name" value="EGF/Laminin"/>
    <property type="match status" value="1"/>
</dbReference>
<feature type="disulfide bond" evidence="6">
    <location>
        <begin position="154"/>
        <end position="163"/>
    </location>
</feature>
<dbReference type="EMBL" id="CAJOBJ010005759">
    <property type="protein sequence ID" value="CAF4041332.1"/>
    <property type="molecule type" value="Genomic_DNA"/>
</dbReference>
<proteinExistence type="predicted"/>
<dbReference type="InterPro" id="IPR002557">
    <property type="entry name" value="Chitin-bd_dom"/>
</dbReference>
<evidence type="ECO:0000313" key="13">
    <source>
        <dbReference type="EMBL" id="CAF4380639.1"/>
    </source>
</evidence>
<comment type="caution">
    <text evidence="10">The sequence shown here is derived from an EMBL/GenBank/DDBJ whole genome shotgun (WGS) entry which is preliminary data.</text>
</comment>
<sequence>MTLISWVCFVVLASSASGRSAYEIDYKAEITSQRPYFSNLMQDQTISQPLSSSPDASAHVYKLKNLQRANGLQYYLCRGKKSEAILPLENGRKFVVCLRNGNSVEQNCPKGLYFLEATRRCERSIPAIKNVCASQPCLNGGRCILTNFSYQCQCASDFYGLNCELDACICHTEQPCGQSPSTRCQSFRLGAALPYICIFQDGLAYSLNFEQISYSSVNFGKS</sequence>
<dbReference type="Pfam" id="PF00008">
    <property type="entry name" value="EGF"/>
    <property type="match status" value="1"/>
</dbReference>
<feature type="domain" description="EGF-like" evidence="8">
    <location>
        <begin position="128"/>
        <end position="164"/>
    </location>
</feature>
<dbReference type="CDD" id="cd00054">
    <property type="entry name" value="EGF_CA"/>
    <property type="match status" value="1"/>
</dbReference>
<dbReference type="GO" id="GO:0005576">
    <property type="term" value="C:extracellular region"/>
    <property type="evidence" value="ECO:0007669"/>
    <property type="project" value="InterPro"/>
</dbReference>
<dbReference type="Pfam" id="PF01607">
    <property type="entry name" value="CBM_14"/>
    <property type="match status" value="1"/>
</dbReference>
<feature type="chain" id="PRO_5036234346" evidence="7">
    <location>
        <begin position="19"/>
        <end position="222"/>
    </location>
</feature>
<evidence type="ECO:0000256" key="6">
    <source>
        <dbReference type="PROSITE-ProRule" id="PRU00076"/>
    </source>
</evidence>
<feature type="domain" description="Chitin-binding type-2" evidence="9">
    <location>
        <begin position="74"/>
        <end position="134"/>
    </location>
</feature>
<keyword evidence="1 6" id="KW-0245">EGF-like domain</keyword>
<evidence type="ECO:0000259" key="9">
    <source>
        <dbReference type="PROSITE" id="PS50940"/>
    </source>
</evidence>
<evidence type="ECO:0000313" key="14">
    <source>
        <dbReference type="Proteomes" id="UP000663842"/>
    </source>
</evidence>
<evidence type="ECO:0000313" key="10">
    <source>
        <dbReference type="EMBL" id="CAF3719450.1"/>
    </source>
</evidence>
<dbReference type="EMBL" id="CAJOBI010020615">
    <property type="protein sequence ID" value="CAF4213862.1"/>
    <property type="molecule type" value="Genomic_DNA"/>
</dbReference>
<keyword evidence="2 7" id="KW-0732">Signal</keyword>
<dbReference type="AlphaFoldDB" id="A0A818W2V9"/>
<evidence type="ECO:0000256" key="5">
    <source>
        <dbReference type="ARBA" id="ARBA00023180"/>
    </source>
</evidence>
<comment type="caution">
    <text evidence="6">Lacks conserved residue(s) required for the propagation of feature annotation.</text>
</comment>
<dbReference type="Gene3D" id="2.10.25.10">
    <property type="entry name" value="Laminin"/>
    <property type="match status" value="1"/>
</dbReference>
<organism evidence="10 14">
    <name type="scientific">Rotaria magnacalcarata</name>
    <dbReference type="NCBI Taxonomy" id="392030"/>
    <lineage>
        <taxon>Eukaryota</taxon>
        <taxon>Metazoa</taxon>
        <taxon>Spiralia</taxon>
        <taxon>Gnathifera</taxon>
        <taxon>Rotifera</taxon>
        <taxon>Eurotatoria</taxon>
        <taxon>Bdelloidea</taxon>
        <taxon>Philodinida</taxon>
        <taxon>Philodinidae</taxon>
        <taxon>Rotaria</taxon>
    </lineage>
</organism>
<dbReference type="SMART" id="SM00181">
    <property type="entry name" value="EGF"/>
    <property type="match status" value="1"/>
</dbReference>
<evidence type="ECO:0000256" key="3">
    <source>
        <dbReference type="ARBA" id="ARBA00022737"/>
    </source>
</evidence>
<dbReference type="Gene3D" id="2.170.140.10">
    <property type="entry name" value="Chitin binding domain"/>
    <property type="match status" value="1"/>
</dbReference>
<keyword evidence="3" id="KW-0677">Repeat</keyword>
<evidence type="ECO:0000259" key="8">
    <source>
        <dbReference type="PROSITE" id="PS50026"/>
    </source>
</evidence>
<dbReference type="Proteomes" id="UP000681967">
    <property type="component" value="Unassembled WGS sequence"/>
</dbReference>
<dbReference type="PROSITE" id="PS00022">
    <property type="entry name" value="EGF_1"/>
    <property type="match status" value="1"/>
</dbReference>